<dbReference type="Gene3D" id="1.10.630.10">
    <property type="entry name" value="Cytochrome P450"/>
    <property type="match status" value="1"/>
</dbReference>
<keyword evidence="8 10" id="KW-0503">Monooxygenase</keyword>
<dbReference type="InterPro" id="IPR002401">
    <property type="entry name" value="Cyt_P450_E_grp-I"/>
</dbReference>
<gene>
    <name evidence="12" type="ORF">L201_007790</name>
</gene>
<dbReference type="AlphaFoldDB" id="A0AAX4K533"/>
<comment type="pathway">
    <text evidence="2">Secondary metabolite biosynthesis.</text>
</comment>
<dbReference type="EMBL" id="CP144108">
    <property type="protein sequence ID" value="WWC92831.1"/>
    <property type="molecule type" value="Genomic_DNA"/>
</dbReference>
<keyword evidence="11" id="KW-0472">Membrane</keyword>
<dbReference type="PRINTS" id="PR00385">
    <property type="entry name" value="P450"/>
</dbReference>
<keyword evidence="4 9" id="KW-0349">Heme</keyword>
<dbReference type="RefSeq" id="XP_066079593.1">
    <property type="nucleotide sequence ID" value="XM_066223496.1"/>
</dbReference>
<dbReference type="InterPro" id="IPR017972">
    <property type="entry name" value="Cyt_P450_CS"/>
</dbReference>
<dbReference type="InterPro" id="IPR050121">
    <property type="entry name" value="Cytochrome_P450_monoxygenase"/>
</dbReference>
<evidence type="ECO:0000256" key="7">
    <source>
        <dbReference type="ARBA" id="ARBA00023004"/>
    </source>
</evidence>
<keyword evidence="6 10" id="KW-0560">Oxidoreductase</keyword>
<evidence type="ECO:0000256" key="4">
    <source>
        <dbReference type="ARBA" id="ARBA00022617"/>
    </source>
</evidence>
<sequence length="570" mass="64955">MGWLTIVSAIPQEYHQYVPHLWVLGGSVVAFYVLSGLISYFKILRQVKGLPVKHSVFPSYEQGLRARLPHIPWILPIKDDYSRPEWNRFEKPRSDLLAYTCLTQHRAIYWTSNPYTAQHLFTKTSLFEKPTFMPRYQSAIKFGMQIISIPDGEPHKRHKSVVRGCFGEETFRNAWEEMQSAIDLMLKEENMVDGGIMHDVGESTIKITYIIIGKVGFGQDIPWETPRSKPGGKMGFVEAYEVVDRTVLYQFMFPGWLLRMLPFKELRRMGAGQKAFFGYCYEMASSKRADLEALREAGEKAKAPTDLLGAMVHAQLVAEEEARLENNGQDTPNVGLTEKEVIGNMFVFLLAGHETTGHTIAFTLAQLALNPEWQDECYKEIKEVCGDELPSYRDVYKLPLCLAVGLEAMRITDIVRQLFKVAKEDSMLPYTTWDENGKVTHHEHLVKAGSLVYIDTPASQLNPFHWEDPNSFNPRRHLSGDDGRASSQKSETPFVAFSMGPRQCIGRRFAEVELIAFVSTVLSKYTIHPVLTHEGESRESLKARMLDSAVEDLTMTPGHFSVRFEKRNKD</sequence>
<dbReference type="GO" id="GO:0020037">
    <property type="term" value="F:heme binding"/>
    <property type="evidence" value="ECO:0007669"/>
    <property type="project" value="InterPro"/>
</dbReference>
<dbReference type="GO" id="GO:0016705">
    <property type="term" value="F:oxidoreductase activity, acting on paired donors, with incorporation or reduction of molecular oxygen"/>
    <property type="evidence" value="ECO:0007669"/>
    <property type="project" value="InterPro"/>
</dbReference>
<keyword evidence="7 9" id="KW-0408">Iron</keyword>
<organism evidence="12 13">
    <name type="scientific">Kwoniella dendrophila CBS 6074</name>
    <dbReference type="NCBI Taxonomy" id="1295534"/>
    <lineage>
        <taxon>Eukaryota</taxon>
        <taxon>Fungi</taxon>
        <taxon>Dikarya</taxon>
        <taxon>Basidiomycota</taxon>
        <taxon>Agaricomycotina</taxon>
        <taxon>Tremellomycetes</taxon>
        <taxon>Tremellales</taxon>
        <taxon>Cryptococcaceae</taxon>
        <taxon>Kwoniella</taxon>
    </lineage>
</organism>
<comment type="similarity">
    <text evidence="3 10">Belongs to the cytochrome P450 family.</text>
</comment>
<comment type="cofactor">
    <cofactor evidence="1 9">
        <name>heme</name>
        <dbReference type="ChEBI" id="CHEBI:30413"/>
    </cofactor>
</comment>
<dbReference type="InterPro" id="IPR001128">
    <property type="entry name" value="Cyt_P450"/>
</dbReference>
<evidence type="ECO:0000256" key="2">
    <source>
        <dbReference type="ARBA" id="ARBA00005179"/>
    </source>
</evidence>
<dbReference type="GO" id="GO:0005506">
    <property type="term" value="F:iron ion binding"/>
    <property type="evidence" value="ECO:0007669"/>
    <property type="project" value="InterPro"/>
</dbReference>
<dbReference type="PRINTS" id="PR00463">
    <property type="entry name" value="EP450I"/>
</dbReference>
<dbReference type="GeneID" id="91098458"/>
<reference evidence="12 13" key="1">
    <citation type="submission" date="2024-01" db="EMBL/GenBank/DDBJ databases">
        <title>Comparative genomics of Cryptococcus and Kwoniella reveals pathogenesis evolution and contrasting modes of karyotype evolution via chromosome fusion or intercentromeric recombination.</title>
        <authorList>
            <person name="Coelho M.A."/>
            <person name="David-Palma M."/>
            <person name="Shea T."/>
            <person name="Bowers K."/>
            <person name="McGinley-Smith S."/>
            <person name="Mohammad A.W."/>
            <person name="Gnirke A."/>
            <person name="Yurkov A.M."/>
            <person name="Nowrousian M."/>
            <person name="Sun S."/>
            <person name="Cuomo C.A."/>
            <person name="Heitman J."/>
        </authorList>
    </citation>
    <scope>NUCLEOTIDE SEQUENCE [LARGE SCALE GENOMIC DNA]</scope>
    <source>
        <strain evidence="12 13">CBS 6074</strain>
    </source>
</reference>
<name>A0AAX4K533_9TREE</name>
<evidence type="ECO:0000256" key="1">
    <source>
        <dbReference type="ARBA" id="ARBA00001971"/>
    </source>
</evidence>
<evidence type="ECO:0000313" key="13">
    <source>
        <dbReference type="Proteomes" id="UP001355207"/>
    </source>
</evidence>
<dbReference type="PANTHER" id="PTHR24305:SF166">
    <property type="entry name" value="CYTOCHROME P450 12A4, MITOCHONDRIAL-RELATED"/>
    <property type="match status" value="1"/>
</dbReference>
<evidence type="ECO:0000256" key="8">
    <source>
        <dbReference type="ARBA" id="ARBA00023033"/>
    </source>
</evidence>
<feature type="transmembrane region" description="Helical" evidence="11">
    <location>
        <begin position="20"/>
        <end position="41"/>
    </location>
</feature>
<evidence type="ECO:0000256" key="9">
    <source>
        <dbReference type="PIRSR" id="PIRSR602401-1"/>
    </source>
</evidence>
<dbReference type="PANTHER" id="PTHR24305">
    <property type="entry name" value="CYTOCHROME P450"/>
    <property type="match status" value="1"/>
</dbReference>
<dbReference type="SUPFAM" id="SSF48264">
    <property type="entry name" value="Cytochrome P450"/>
    <property type="match status" value="1"/>
</dbReference>
<dbReference type="Proteomes" id="UP001355207">
    <property type="component" value="Chromosome 11"/>
</dbReference>
<dbReference type="Pfam" id="PF00067">
    <property type="entry name" value="p450"/>
    <property type="match status" value="1"/>
</dbReference>
<keyword evidence="5 9" id="KW-0479">Metal-binding</keyword>
<evidence type="ECO:0000256" key="10">
    <source>
        <dbReference type="RuleBase" id="RU000461"/>
    </source>
</evidence>
<protein>
    <recommendedName>
        <fullName evidence="14">Cytochrome P450</fullName>
    </recommendedName>
</protein>
<evidence type="ECO:0000256" key="5">
    <source>
        <dbReference type="ARBA" id="ARBA00022723"/>
    </source>
</evidence>
<evidence type="ECO:0000256" key="6">
    <source>
        <dbReference type="ARBA" id="ARBA00023002"/>
    </source>
</evidence>
<keyword evidence="11" id="KW-0812">Transmembrane</keyword>
<dbReference type="GO" id="GO:0004497">
    <property type="term" value="F:monooxygenase activity"/>
    <property type="evidence" value="ECO:0007669"/>
    <property type="project" value="UniProtKB-KW"/>
</dbReference>
<evidence type="ECO:0000256" key="11">
    <source>
        <dbReference type="SAM" id="Phobius"/>
    </source>
</evidence>
<dbReference type="InterPro" id="IPR036396">
    <property type="entry name" value="Cyt_P450_sf"/>
</dbReference>
<keyword evidence="11" id="KW-1133">Transmembrane helix</keyword>
<evidence type="ECO:0008006" key="14">
    <source>
        <dbReference type="Google" id="ProtNLM"/>
    </source>
</evidence>
<accession>A0AAX4K533</accession>
<keyword evidence="13" id="KW-1185">Reference proteome</keyword>
<evidence type="ECO:0000256" key="3">
    <source>
        <dbReference type="ARBA" id="ARBA00010617"/>
    </source>
</evidence>
<feature type="binding site" description="axial binding residue" evidence="9">
    <location>
        <position position="504"/>
    </location>
    <ligand>
        <name>heme</name>
        <dbReference type="ChEBI" id="CHEBI:30413"/>
    </ligand>
    <ligandPart>
        <name>Fe</name>
        <dbReference type="ChEBI" id="CHEBI:18248"/>
    </ligandPart>
</feature>
<proteinExistence type="inferred from homology"/>
<evidence type="ECO:0000313" key="12">
    <source>
        <dbReference type="EMBL" id="WWC92831.1"/>
    </source>
</evidence>
<dbReference type="PROSITE" id="PS00086">
    <property type="entry name" value="CYTOCHROME_P450"/>
    <property type="match status" value="1"/>
</dbReference>